<reference evidence="2 3" key="1">
    <citation type="submission" date="2018-06" db="EMBL/GenBank/DDBJ databases">
        <title>Genomic Encyclopedia of Archaeal and Bacterial Type Strains, Phase II (KMG-II): from individual species to whole genera.</title>
        <authorList>
            <person name="Goeker M."/>
        </authorList>
    </citation>
    <scope>NUCLEOTIDE SEQUENCE [LARGE SCALE GENOMIC DNA]</scope>
    <source>
        <strain evidence="2 3">T4</strain>
    </source>
</reference>
<keyword evidence="1" id="KW-0812">Transmembrane</keyword>
<keyword evidence="1" id="KW-0472">Membrane</keyword>
<dbReference type="RefSeq" id="WP_111394832.1">
    <property type="nucleotide sequence ID" value="NZ_QKTX01000021.1"/>
</dbReference>
<accession>A0A326RVF2</accession>
<dbReference type="OrthoDB" id="840309at2"/>
<keyword evidence="3" id="KW-1185">Reference proteome</keyword>
<feature type="transmembrane region" description="Helical" evidence="1">
    <location>
        <begin position="6"/>
        <end position="27"/>
    </location>
</feature>
<gene>
    <name evidence="2" type="ORF">CLV31_12119</name>
</gene>
<evidence type="ECO:0000256" key="1">
    <source>
        <dbReference type="SAM" id="Phobius"/>
    </source>
</evidence>
<sequence>MEITISGMFYTSLGLLLVSFPYLFYIYKSRQKEKNNAVSFQEFTLTEGLHLDKIQSWRNHYTLGLDSQQNILVYCKHGQFPVQTSVRLDAVDHVSLDSHYREVRAGNERRQKLEYLDLVIHFKDPSKPSKSIPIYDEDEVQDLADEYAIAKKWLTYLKHHLSKDQSGRPRLQWAG</sequence>
<dbReference type="AlphaFoldDB" id="A0A326RVF2"/>
<organism evidence="2 3">
    <name type="scientific">Algoriphagus aquaeductus</name>
    <dbReference type="NCBI Taxonomy" id="475299"/>
    <lineage>
        <taxon>Bacteria</taxon>
        <taxon>Pseudomonadati</taxon>
        <taxon>Bacteroidota</taxon>
        <taxon>Cytophagia</taxon>
        <taxon>Cytophagales</taxon>
        <taxon>Cyclobacteriaceae</taxon>
        <taxon>Algoriphagus</taxon>
    </lineage>
</organism>
<keyword evidence="1" id="KW-1133">Transmembrane helix</keyword>
<dbReference type="EMBL" id="QKTX01000021">
    <property type="protein sequence ID" value="PZV77147.1"/>
    <property type="molecule type" value="Genomic_DNA"/>
</dbReference>
<proteinExistence type="predicted"/>
<comment type="caution">
    <text evidence="2">The sequence shown here is derived from an EMBL/GenBank/DDBJ whole genome shotgun (WGS) entry which is preliminary data.</text>
</comment>
<dbReference type="Proteomes" id="UP000248917">
    <property type="component" value="Unassembled WGS sequence"/>
</dbReference>
<protein>
    <submittedName>
        <fullName evidence="2">Uncharacterized protein</fullName>
    </submittedName>
</protein>
<evidence type="ECO:0000313" key="2">
    <source>
        <dbReference type="EMBL" id="PZV77147.1"/>
    </source>
</evidence>
<evidence type="ECO:0000313" key="3">
    <source>
        <dbReference type="Proteomes" id="UP000248917"/>
    </source>
</evidence>
<name>A0A326RVF2_9BACT</name>